<dbReference type="Pfam" id="PF05670">
    <property type="entry name" value="NFACT-R_1"/>
    <property type="match status" value="1"/>
</dbReference>
<dbReference type="GeneID" id="102832947"/>
<feature type="domain" description="NFACT RNA-binding" evidence="12">
    <location>
        <begin position="559"/>
        <end position="617"/>
    </location>
</feature>
<dbReference type="InterPro" id="IPR051608">
    <property type="entry name" value="RQC_Subunit_NEMF"/>
</dbReference>
<feature type="region of interest" description="Disordered" evidence="11">
    <location>
        <begin position="664"/>
        <end position="693"/>
    </location>
</feature>
<sequence length="1054" mass="120284">MKTRFSTIDLRAVLAELNASLLGMRVHNVYDVDNKTYLIRLQKPDFKATLLLESGIRIHTTEFEWPKNMMPSSFAMKCRKHLKSRRLVSAKQLGVDRIVDFQFGSDEAAYHLIIELYDRGNIVLTDYEYLILNILRFRTDEADDVKFAVRERYPVDHARAAEPLFTLERLTEIIASAPKGELLKRVLNPLLPYGPALIEHCLIESGFSGNVKVGEKFESKDIEKVLVCLQKAEDYMKTTFNFSGKGYIIQKREIKPSLEIDKPVEDILTYEEFHPFLFSQHSQCPHIEFESFDKAVDEFFSKIEGQKIDLKALQQEKQALKKLDNVRKDHENRLEALQQAQEIDKLKGELIEMNLQIVDRAIQVVRSALANQIDWTEIGLIVKEAQAQGDPVANAIKELKLQTNHVTMLLRNPYLLSEEEDDVDGDISVEKSEAELLKGKKKKQKNKQLQKPQKNKPLLIDVDLSLSAYANAKKYYDHKRYAAKKTQKTVEAAEKAFKSAEKKTKQTLKEVQTVTSIQKARKVYWFEKFLWFISSENYLIIGGRDQQQNEMIVKRYLTTGEPIPPRTLTEAGTMALCYSAAWDARVITSAWWVYHHQVSKTAPTGEYLTTGSFMIRGKKNFLPPSYLMMGFSFLFKVDESCVWRHRGERKVRVQDEDIETLASSTSEIISEEMEQLDGGDSSSEEDKEELHETPVEVELLTHIDQEGIAVQSGGGDLNEELIQVESSEDEGESEEIVKDEEPAGEMKDEEETLDYPDTTIDLSHLQSQRSLQKLASKEESSNLSDSKLQSRRHLSAKERREMKKKRLPNDSEDLEEIEGKDKEKESALQIETHQNIGRSVPAGQPVKRGQKSKMKKMKEKYKDQDEEERELIMKLLGSAGSNKEEKGKKGKKGKTKDEPVKKQPQRPRGGPKVSDSIKKETPSIEVLSPELKDLAIDDPQDDKEEQDLDQQGNEENLLDSLTGQPHPEDILLFAIPICAPYTIMANYKYKVKLTPGVQKKGKAAKTALNSFMHSKEATTREKDLFRSVKDTDLSRNIPGKVKVSAPNLLNAKKK</sequence>
<dbReference type="Pfam" id="PF05833">
    <property type="entry name" value="NFACT_N"/>
    <property type="match status" value="1"/>
</dbReference>
<dbReference type="InterPro" id="IPR008532">
    <property type="entry name" value="NFACT_RNA-bd"/>
</dbReference>
<proteinExistence type="inferred from homology"/>
<evidence type="ECO:0000256" key="7">
    <source>
        <dbReference type="ARBA" id="ARBA00062982"/>
    </source>
</evidence>
<feature type="compositionally biased region" description="Acidic residues" evidence="11">
    <location>
        <begin position="669"/>
        <end position="687"/>
    </location>
</feature>
<evidence type="ECO:0000256" key="5">
    <source>
        <dbReference type="ARBA" id="ARBA00023054"/>
    </source>
</evidence>
<evidence type="ECO:0000256" key="1">
    <source>
        <dbReference type="ARBA" id="ARBA00004123"/>
    </source>
</evidence>
<evidence type="ECO:0000259" key="12">
    <source>
        <dbReference type="Pfam" id="PF05670"/>
    </source>
</evidence>
<name>A0A9B0TX56_CHRAS</name>
<keyword evidence="4" id="KW-0963">Cytoplasm</keyword>
<accession>A0A9B0TX56</accession>
<feature type="compositionally biased region" description="Acidic residues" evidence="11">
    <location>
        <begin position="936"/>
        <end position="948"/>
    </location>
</feature>
<feature type="coiled-coil region" evidence="10">
    <location>
        <begin position="303"/>
        <end position="340"/>
    </location>
</feature>
<feature type="domain" description="NFACT protein C-terminal" evidence="13">
    <location>
        <begin position="953"/>
        <end position="1044"/>
    </location>
</feature>
<keyword evidence="6" id="KW-0539">Nucleus</keyword>
<evidence type="ECO:0000256" key="8">
    <source>
        <dbReference type="ARBA" id="ARBA00071447"/>
    </source>
</evidence>
<dbReference type="Proteomes" id="UP000504623">
    <property type="component" value="Unplaced"/>
</dbReference>
<feature type="compositionally biased region" description="Basic residues" evidence="11">
    <location>
        <begin position="848"/>
        <end position="859"/>
    </location>
</feature>
<evidence type="ECO:0000259" key="13">
    <source>
        <dbReference type="Pfam" id="PF11923"/>
    </source>
</evidence>
<dbReference type="PANTHER" id="PTHR15239:SF6">
    <property type="entry name" value="RIBOSOME QUALITY CONTROL COMPLEX SUBUNIT NEMF"/>
    <property type="match status" value="1"/>
</dbReference>
<protein>
    <recommendedName>
        <fullName evidence="8">Ribosome quality control complex subunit NEMF</fullName>
    </recommendedName>
    <alternativeName>
        <fullName evidence="9">Nuclear export mediator factor</fullName>
    </alternativeName>
</protein>
<dbReference type="InterPro" id="IPR021846">
    <property type="entry name" value="NFACT-C"/>
</dbReference>
<evidence type="ECO:0000256" key="11">
    <source>
        <dbReference type="SAM" id="MobiDB-lite"/>
    </source>
</evidence>
<feature type="compositionally biased region" description="Basic and acidic residues" evidence="11">
    <location>
        <begin position="817"/>
        <end position="826"/>
    </location>
</feature>
<feature type="region of interest" description="Disordered" evidence="11">
    <location>
        <begin position="724"/>
        <end position="963"/>
    </location>
</feature>
<feature type="coiled-coil region" evidence="10">
    <location>
        <begin position="483"/>
        <end position="510"/>
    </location>
</feature>
<dbReference type="PANTHER" id="PTHR15239">
    <property type="entry name" value="NUCLEAR EXPORT MEDIATOR FACTOR NEMF"/>
    <property type="match status" value="1"/>
</dbReference>
<reference evidence="15" key="1">
    <citation type="submission" date="2025-08" db="UniProtKB">
        <authorList>
            <consortium name="RefSeq"/>
        </authorList>
    </citation>
    <scope>IDENTIFICATION</scope>
    <source>
        <tissue evidence="15">Spleen</tissue>
    </source>
</reference>
<evidence type="ECO:0000256" key="2">
    <source>
        <dbReference type="ARBA" id="ARBA00004496"/>
    </source>
</evidence>
<keyword evidence="5 10" id="KW-0175">Coiled coil</keyword>
<evidence type="ECO:0000256" key="4">
    <source>
        <dbReference type="ARBA" id="ARBA00022490"/>
    </source>
</evidence>
<evidence type="ECO:0000256" key="3">
    <source>
        <dbReference type="ARBA" id="ARBA00008318"/>
    </source>
</evidence>
<dbReference type="RefSeq" id="XP_006872393.1">
    <property type="nucleotide sequence ID" value="XM_006872331.1"/>
</dbReference>
<evidence type="ECO:0000313" key="15">
    <source>
        <dbReference type="RefSeq" id="XP_006872393.1"/>
    </source>
</evidence>
<dbReference type="Pfam" id="PF11923">
    <property type="entry name" value="NFACT-C"/>
    <property type="match status" value="1"/>
</dbReference>
<gene>
    <name evidence="15" type="primary">NEMF</name>
</gene>
<evidence type="ECO:0000256" key="10">
    <source>
        <dbReference type="SAM" id="Coils"/>
    </source>
</evidence>
<feature type="compositionally biased region" description="Basic and acidic residues" evidence="11">
    <location>
        <begin position="735"/>
        <end position="746"/>
    </location>
</feature>
<evidence type="ECO:0000256" key="9">
    <source>
        <dbReference type="ARBA" id="ARBA00076869"/>
    </source>
</evidence>
<evidence type="ECO:0000256" key="6">
    <source>
        <dbReference type="ARBA" id="ARBA00023242"/>
    </source>
</evidence>
<dbReference type="OrthoDB" id="207084at2759"/>
<comment type="subcellular location">
    <subcellularLocation>
        <location evidence="2">Cytoplasm</location>
    </subcellularLocation>
    <subcellularLocation>
        <location evidence="1">Nucleus</location>
    </subcellularLocation>
</comment>
<dbReference type="GO" id="GO:1990112">
    <property type="term" value="C:RQC complex"/>
    <property type="evidence" value="ECO:0007669"/>
    <property type="project" value="TreeGrafter"/>
</dbReference>
<dbReference type="GO" id="GO:0000049">
    <property type="term" value="F:tRNA binding"/>
    <property type="evidence" value="ECO:0007669"/>
    <property type="project" value="TreeGrafter"/>
</dbReference>
<dbReference type="CTD" id="9147"/>
<dbReference type="GO" id="GO:0005737">
    <property type="term" value="C:cytoplasm"/>
    <property type="evidence" value="ECO:0007669"/>
    <property type="project" value="UniProtKB-SubCell"/>
</dbReference>
<dbReference type="AlphaFoldDB" id="A0A9B0TX56"/>
<dbReference type="GO" id="GO:0005634">
    <property type="term" value="C:nucleus"/>
    <property type="evidence" value="ECO:0007669"/>
    <property type="project" value="UniProtKB-SubCell"/>
</dbReference>
<organism evidence="14 15">
    <name type="scientific">Chrysochloris asiatica</name>
    <name type="common">Cape golden mole</name>
    <dbReference type="NCBI Taxonomy" id="185453"/>
    <lineage>
        <taxon>Eukaryota</taxon>
        <taxon>Metazoa</taxon>
        <taxon>Chordata</taxon>
        <taxon>Craniata</taxon>
        <taxon>Vertebrata</taxon>
        <taxon>Euteleostomi</taxon>
        <taxon>Mammalia</taxon>
        <taxon>Eutheria</taxon>
        <taxon>Afrotheria</taxon>
        <taxon>Chrysochloridae</taxon>
        <taxon>Chrysochlorinae</taxon>
        <taxon>Chrysochloris</taxon>
    </lineage>
</organism>
<dbReference type="GO" id="GO:0043023">
    <property type="term" value="F:ribosomal large subunit binding"/>
    <property type="evidence" value="ECO:0007669"/>
    <property type="project" value="TreeGrafter"/>
</dbReference>
<comment type="subunit">
    <text evidence="7">Component of the ribosome quality control complex (RQC), composed of the E3 ubiquitin ligase LTN1, TCF25 and NEMF associated with the 60S ribosomal subunit. The complex probably also contains VCP/p97 and its ubiquitin-binding cofactors. Interacts (via its N-terminus) with XPO1.</text>
</comment>
<feature type="compositionally biased region" description="Polar residues" evidence="11">
    <location>
        <begin position="760"/>
        <end position="773"/>
    </location>
</feature>
<dbReference type="FunFam" id="2.30.310.10:FF:000001">
    <property type="entry name" value="Nuclear export mediator factor Nemf"/>
    <property type="match status" value="1"/>
</dbReference>
<dbReference type="GO" id="GO:0140708">
    <property type="term" value="P:CAT tailing"/>
    <property type="evidence" value="ECO:0007669"/>
    <property type="project" value="UniProtKB-ARBA"/>
</dbReference>
<comment type="similarity">
    <text evidence="3">Belongs to the NEMF family.</text>
</comment>
<dbReference type="Gene3D" id="2.30.310.10">
    <property type="entry name" value="ibrinogen binding protein from staphylococcus aureus domain"/>
    <property type="match status" value="1"/>
</dbReference>
<keyword evidence="14" id="KW-1185">Reference proteome</keyword>
<evidence type="ECO:0000313" key="14">
    <source>
        <dbReference type="Proteomes" id="UP000504623"/>
    </source>
</evidence>